<dbReference type="EMBL" id="JAILSO010000002">
    <property type="protein sequence ID" value="MDE1476886.1"/>
    <property type="molecule type" value="Genomic_DNA"/>
</dbReference>
<comment type="caution">
    <text evidence="2">The sequence shown here is derived from an EMBL/GenBank/DDBJ whole genome shotgun (WGS) entry which is preliminary data.</text>
</comment>
<reference evidence="2" key="1">
    <citation type="submission" date="2021-08" db="EMBL/GenBank/DDBJ databases">
        <authorList>
            <person name="Papudeshi B."/>
            <person name="Bashey-Visser F."/>
        </authorList>
    </citation>
    <scope>NUCLEOTIDE SEQUENCE</scope>
    <source>
        <strain evidence="2">MC_266_E_2016</strain>
    </source>
</reference>
<dbReference type="PANTHER" id="PTHR30137:SF6">
    <property type="entry name" value="LUCIFERASE-LIKE MONOOXYGENASE"/>
    <property type="match status" value="1"/>
</dbReference>
<dbReference type="Pfam" id="PF00296">
    <property type="entry name" value="Bac_luciferase"/>
    <property type="match status" value="1"/>
</dbReference>
<evidence type="ECO:0000313" key="2">
    <source>
        <dbReference type="EMBL" id="MDE1476886.1"/>
    </source>
</evidence>
<dbReference type="NCBIfam" id="TIGR04020">
    <property type="entry name" value="seco_metab_LLM"/>
    <property type="match status" value="1"/>
</dbReference>
<dbReference type="GO" id="GO:0005829">
    <property type="term" value="C:cytosol"/>
    <property type="evidence" value="ECO:0007669"/>
    <property type="project" value="TreeGrafter"/>
</dbReference>
<accession>A0AAJ1J502</accession>
<evidence type="ECO:0000313" key="3">
    <source>
        <dbReference type="Proteomes" id="UP001222434"/>
    </source>
</evidence>
<dbReference type="SUPFAM" id="SSF51679">
    <property type="entry name" value="Bacterial luciferase-like"/>
    <property type="match status" value="1"/>
</dbReference>
<dbReference type="InterPro" id="IPR036661">
    <property type="entry name" value="Luciferase-like_sf"/>
</dbReference>
<reference evidence="2" key="2">
    <citation type="journal article" date="2022" name="J. Evol. Biol.">
        <title>Pre- and post-association barriers to host switching in sympatric mutualists.</title>
        <authorList>
            <person name="Dinges Z.M."/>
            <person name="Phillips R.K."/>
            <person name="Lively C.M."/>
            <person name="Bashey F."/>
        </authorList>
    </citation>
    <scope>NUCLEOTIDE SEQUENCE</scope>
    <source>
        <strain evidence="2">MC_266_E_2016</strain>
    </source>
</reference>
<evidence type="ECO:0000259" key="1">
    <source>
        <dbReference type="Pfam" id="PF00296"/>
    </source>
</evidence>
<protein>
    <submittedName>
        <fullName evidence="2">LLM class flavin-dependent oxidoreductase</fullName>
    </submittedName>
</protein>
<dbReference type="PANTHER" id="PTHR30137">
    <property type="entry name" value="LUCIFERASE-LIKE MONOOXYGENASE"/>
    <property type="match status" value="1"/>
</dbReference>
<dbReference type="Gene3D" id="3.20.20.30">
    <property type="entry name" value="Luciferase-like domain"/>
    <property type="match status" value="1"/>
</dbReference>
<dbReference type="AlphaFoldDB" id="A0AAJ1J502"/>
<dbReference type="InterPro" id="IPR011251">
    <property type="entry name" value="Luciferase-like_dom"/>
</dbReference>
<dbReference type="RefSeq" id="WP_274711369.1">
    <property type="nucleotide sequence ID" value="NZ_JAILSM010000013.1"/>
</dbReference>
<dbReference type="GO" id="GO:0016705">
    <property type="term" value="F:oxidoreductase activity, acting on paired donors, with incorporation or reduction of molecular oxygen"/>
    <property type="evidence" value="ECO:0007669"/>
    <property type="project" value="InterPro"/>
</dbReference>
<sequence>MNKSLTRRIETLSEAKKRILEAKMWEQEGKNGQLTESKKNVVITDNNPEHPMDFSLFFFAQESENVPDSKYDFLLQAAQYADQHDFHAVWTPERHYKDFGGLYPNPSVLSAALAAITCKIQIRAGSVVLPLHSPERVAEEWSVVDNLSGGRVGIAIASGWNPDDFATHPALFNQRRTLLMEKLTTVQQLWRGESFSTSAGKSLRIYPSPLQKELPVWLTSLSEDSFVTAGRLGLNILTGMMEHDIDGLTQKIVLYRKARENHGHNPATGKVTVMLHTYIGDNDDDVKTLVKAPMMRYLHAFVAAGEAKIIGDNRFDTAYHHEQAGDRDALLNYTFERYFATRALMGTQESCKNMVINMKNIGVNEIACLLDFGLESQTIFAGIKKLNMLREMFSLRHTHRRV</sequence>
<proteinExistence type="predicted"/>
<dbReference type="InterPro" id="IPR024011">
    <property type="entry name" value="Biosynth_lucif-like_mOase_dom"/>
</dbReference>
<name>A0AAJ1J502_XENBV</name>
<dbReference type="Proteomes" id="UP001222434">
    <property type="component" value="Unassembled WGS sequence"/>
</dbReference>
<gene>
    <name evidence="2" type="ORF">KKJ01_01145</name>
</gene>
<organism evidence="2 3">
    <name type="scientific">Xenorhabdus bovienii</name>
    <name type="common">Xenorhabdus nematophila subsp. bovienii</name>
    <dbReference type="NCBI Taxonomy" id="40576"/>
    <lineage>
        <taxon>Bacteria</taxon>
        <taxon>Pseudomonadati</taxon>
        <taxon>Pseudomonadota</taxon>
        <taxon>Gammaproteobacteria</taxon>
        <taxon>Enterobacterales</taxon>
        <taxon>Morganellaceae</taxon>
        <taxon>Xenorhabdus</taxon>
    </lineage>
</organism>
<dbReference type="InterPro" id="IPR050766">
    <property type="entry name" value="Bact_Lucif_Oxidored"/>
</dbReference>
<feature type="domain" description="Luciferase-like" evidence="1">
    <location>
        <begin position="52"/>
        <end position="364"/>
    </location>
</feature>